<dbReference type="InterPro" id="IPR004088">
    <property type="entry name" value="KH_dom_type_1"/>
</dbReference>
<accession>A0A8B8G8K2</accession>
<proteinExistence type="predicted"/>
<keyword evidence="2 3" id="KW-0694">RNA-binding</keyword>
<feature type="domain" description="K Homology" evidence="4">
    <location>
        <begin position="190"/>
        <end position="243"/>
    </location>
</feature>
<dbReference type="Proteomes" id="UP000694846">
    <property type="component" value="Unplaced"/>
</dbReference>
<dbReference type="RefSeq" id="XP_025419554.1">
    <property type="nucleotide sequence ID" value="XM_025563769.1"/>
</dbReference>
<keyword evidence="6" id="KW-1185">Reference proteome</keyword>
<evidence type="ECO:0000313" key="7">
    <source>
        <dbReference type="RefSeq" id="XP_025419554.1"/>
    </source>
</evidence>
<dbReference type="OrthoDB" id="10027144at2759"/>
<sequence length="250" mass="27918">MGVTKYGIARAIYDSSTQPIAKLGIPIGKGKVLNREEPVMPFSDFVSRKYLSRTSITMMKNVSMVSGQPSAGDAMSNGNNYNLSFPALPVLKTLETIGTAQFKKRSNFKSSTIITIPAQDRHWDRNSQLEHEKCKEAYMKIGKEYNVGIEICVSKTMDLTLQISGNRVNVERAKQKIITIDQTQIKTTTTPFPKEHRSTLLGKQGLNLKNIEKRTGARLQIPCMKNSADIIYITGTKDSTKKVVQNGWNE</sequence>
<feature type="domain" description="Vigilin N-terminal KH" evidence="5">
    <location>
        <begin position="119"/>
        <end position="185"/>
    </location>
</feature>
<dbReference type="PROSITE" id="PS50084">
    <property type="entry name" value="KH_TYPE_1"/>
    <property type="match status" value="1"/>
</dbReference>
<dbReference type="GO" id="GO:0010468">
    <property type="term" value="P:regulation of gene expression"/>
    <property type="evidence" value="ECO:0007669"/>
    <property type="project" value="UniProtKB-ARBA"/>
</dbReference>
<dbReference type="Pfam" id="PF24668">
    <property type="entry name" value="KH_Vigilin"/>
    <property type="match status" value="1"/>
</dbReference>
<organism evidence="6 7">
    <name type="scientific">Sipha flava</name>
    <name type="common">yellow sugarcane aphid</name>
    <dbReference type="NCBI Taxonomy" id="143950"/>
    <lineage>
        <taxon>Eukaryota</taxon>
        <taxon>Metazoa</taxon>
        <taxon>Ecdysozoa</taxon>
        <taxon>Arthropoda</taxon>
        <taxon>Hexapoda</taxon>
        <taxon>Insecta</taxon>
        <taxon>Pterygota</taxon>
        <taxon>Neoptera</taxon>
        <taxon>Paraneoptera</taxon>
        <taxon>Hemiptera</taxon>
        <taxon>Sternorrhyncha</taxon>
        <taxon>Aphidomorpha</taxon>
        <taxon>Aphidoidea</taxon>
        <taxon>Aphididae</taxon>
        <taxon>Sipha</taxon>
    </lineage>
</organism>
<evidence type="ECO:0000259" key="4">
    <source>
        <dbReference type="Pfam" id="PF00013"/>
    </source>
</evidence>
<evidence type="ECO:0000256" key="3">
    <source>
        <dbReference type="PROSITE-ProRule" id="PRU00117"/>
    </source>
</evidence>
<dbReference type="Gene3D" id="3.30.1370.10">
    <property type="entry name" value="K Homology domain, type 1"/>
    <property type="match status" value="1"/>
</dbReference>
<evidence type="ECO:0000259" key="5">
    <source>
        <dbReference type="Pfam" id="PF24668"/>
    </source>
</evidence>
<reference evidence="7" key="1">
    <citation type="submission" date="2025-08" db="UniProtKB">
        <authorList>
            <consortium name="RefSeq"/>
        </authorList>
    </citation>
    <scope>IDENTIFICATION</scope>
    <source>
        <tissue evidence="7">Whole body</tissue>
    </source>
</reference>
<protein>
    <submittedName>
        <fullName evidence="7">Vigilin-like</fullName>
    </submittedName>
</protein>
<evidence type="ECO:0000256" key="1">
    <source>
        <dbReference type="ARBA" id="ARBA00022737"/>
    </source>
</evidence>
<dbReference type="Pfam" id="PF00013">
    <property type="entry name" value="KH_1"/>
    <property type="match status" value="1"/>
</dbReference>
<dbReference type="InterPro" id="IPR036612">
    <property type="entry name" value="KH_dom_type_1_sf"/>
</dbReference>
<keyword evidence="1" id="KW-0677">Repeat</keyword>
<gene>
    <name evidence="7" type="primary">LOC112689893</name>
</gene>
<dbReference type="GO" id="GO:0003723">
    <property type="term" value="F:RNA binding"/>
    <property type="evidence" value="ECO:0007669"/>
    <property type="project" value="UniProtKB-UniRule"/>
</dbReference>
<dbReference type="SUPFAM" id="SSF54791">
    <property type="entry name" value="Eukaryotic type KH-domain (KH-domain type I)"/>
    <property type="match status" value="1"/>
</dbReference>
<evidence type="ECO:0000256" key="2">
    <source>
        <dbReference type="ARBA" id="ARBA00022884"/>
    </source>
</evidence>
<dbReference type="AlphaFoldDB" id="A0A8B8G8K2"/>
<evidence type="ECO:0000313" key="6">
    <source>
        <dbReference type="Proteomes" id="UP000694846"/>
    </source>
</evidence>
<name>A0A8B8G8K2_9HEMI</name>
<dbReference type="GeneID" id="112689893"/>
<dbReference type="InterPro" id="IPR057778">
    <property type="entry name" value="KH_Vigilin_N"/>
</dbReference>